<dbReference type="Pfam" id="PF00078">
    <property type="entry name" value="RVT_1"/>
    <property type="match status" value="1"/>
</dbReference>
<evidence type="ECO:0000313" key="3">
    <source>
        <dbReference type="Proteomes" id="UP000265520"/>
    </source>
</evidence>
<keyword evidence="2" id="KW-0808">Transferase</keyword>
<keyword evidence="3" id="KW-1185">Reference proteome</keyword>
<dbReference type="PROSITE" id="PS50878">
    <property type="entry name" value="RT_POL"/>
    <property type="match status" value="1"/>
</dbReference>
<protein>
    <submittedName>
        <fullName evidence="2">RNA-directed DNA polymerase (Reverse transcriptase)</fullName>
    </submittedName>
</protein>
<dbReference type="Proteomes" id="UP000265520">
    <property type="component" value="Unassembled WGS sequence"/>
</dbReference>
<dbReference type="InterPro" id="IPR000477">
    <property type="entry name" value="RT_dom"/>
</dbReference>
<sequence>ISINGAQHGYFNCSRGVRQGDPLSPLLFCIAEEVLSRGISKLVENGQLDLIKGSRTCHVPSHSLYADDVMIFCNGKLSGLEALRVLFTRYAHCSGQFINATKSTIFGGGIPQARLSHIANLLGFTVGTYPFIYLGVPIFK</sequence>
<feature type="non-terminal residue" evidence="2">
    <location>
        <position position="140"/>
    </location>
</feature>
<evidence type="ECO:0000313" key="2">
    <source>
        <dbReference type="EMBL" id="MCI30164.1"/>
    </source>
</evidence>
<proteinExistence type="predicted"/>
<evidence type="ECO:0000259" key="1">
    <source>
        <dbReference type="PROSITE" id="PS50878"/>
    </source>
</evidence>
<dbReference type="InterPro" id="IPR043502">
    <property type="entry name" value="DNA/RNA_pol_sf"/>
</dbReference>
<dbReference type="PANTHER" id="PTHR33116">
    <property type="entry name" value="REVERSE TRANSCRIPTASE ZINC-BINDING DOMAIN-CONTAINING PROTEIN-RELATED-RELATED"/>
    <property type="match status" value="1"/>
</dbReference>
<comment type="caution">
    <text evidence="2">The sequence shown here is derived from an EMBL/GenBank/DDBJ whole genome shotgun (WGS) entry which is preliminary data.</text>
</comment>
<keyword evidence="2" id="KW-0695">RNA-directed DNA polymerase</keyword>
<dbReference type="SUPFAM" id="SSF56672">
    <property type="entry name" value="DNA/RNA polymerases"/>
    <property type="match status" value="1"/>
</dbReference>
<feature type="domain" description="Reverse transcriptase" evidence="1">
    <location>
        <begin position="1"/>
        <end position="138"/>
    </location>
</feature>
<accession>A0A392R225</accession>
<feature type="non-terminal residue" evidence="2">
    <location>
        <position position="1"/>
    </location>
</feature>
<keyword evidence="2" id="KW-0548">Nucleotidyltransferase</keyword>
<dbReference type="GO" id="GO:0003964">
    <property type="term" value="F:RNA-directed DNA polymerase activity"/>
    <property type="evidence" value="ECO:0007669"/>
    <property type="project" value="UniProtKB-KW"/>
</dbReference>
<name>A0A392R225_9FABA</name>
<dbReference type="EMBL" id="LXQA010177503">
    <property type="protein sequence ID" value="MCI30164.1"/>
    <property type="molecule type" value="Genomic_DNA"/>
</dbReference>
<dbReference type="PANTHER" id="PTHR33116:SF80">
    <property type="entry name" value="REVERSE TRANSCRIPTASE ZINC-BINDING DOMAIN-CONTAINING PROTEIN"/>
    <property type="match status" value="1"/>
</dbReference>
<organism evidence="2 3">
    <name type="scientific">Trifolium medium</name>
    <dbReference type="NCBI Taxonomy" id="97028"/>
    <lineage>
        <taxon>Eukaryota</taxon>
        <taxon>Viridiplantae</taxon>
        <taxon>Streptophyta</taxon>
        <taxon>Embryophyta</taxon>
        <taxon>Tracheophyta</taxon>
        <taxon>Spermatophyta</taxon>
        <taxon>Magnoliopsida</taxon>
        <taxon>eudicotyledons</taxon>
        <taxon>Gunneridae</taxon>
        <taxon>Pentapetalae</taxon>
        <taxon>rosids</taxon>
        <taxon>fabids</taxon>
        <taxon>Fabales</taxon>
        <taxon>Fabaceae</taxon>
        <taxon>Papilionoideae</taxon>
        <taxon>50 kb inversion clade</taxon>
        <taxon>NPAAA clade</taxon>
        <taxon>Hologalegina</taxon>
        <taxon>IRL clade</taxon>
        <taxon>Trifolieae</taxon>
        <taxon>Trifolium</taxon>
    </lineage>
</organism>
<reference evidence="2 3" key="1">
    <citation type="journal article" date="2018" name="Front. Plant Sci.">
        <title>Red Clover (Trifolium pratense) and Zigzag Clover (T. medium) - A Picture of Genomic Similarities and Differences.</title>
        <authorList>
            <person name="Dluhosova J."/>
            <person name="Istvanek J."/>
            <person name="Nedelnik J."/>
            <person name="Repkova J."/>
        </authorList>
    </citation>
    <scope>NUCLEOTIDE SEQUENCE [LARGE SCALE GENOMIC DNA]</scope>
    <source>
        <strain evidence="3">cv. 10/8</strain>
        <tissue evidence="2">Leaf</tissue>
    </source>
</reference>
<dbReference type="AlphaFoldDB" id="A0A392R225"/>